<dbReference type="Gene3D" id="3.40.630.30">
    <property type="match status" value="1"/>
</dbReference>
<evidence type="ECO:0000313" key="4">
    <source>
        <dbReference type="EMBL" id="BCK85900.1"/>
    </source>
</evidence>
<evidence type="ECO:0000313" key="5">
    <source>
        <dbReference type="Proteomes" id="UP000679848"/>
    </source>
</evidence>
<sequence length="173" mass="20216">MNLTFRPCTMSDLETLRDFSRTNFYETFAHLNTPENMEAYLNEAFDTEKLRGELSNPASFFYFLYADDILAGYLKVNEVPAQSDLQDERSLELERIYISKNVQGAGLGQYLMDQAVRFAVQREKEYLWLGVWEKNEKALGFYRKNGFYEIGTHTFVMGDDAQTDYIMRKDLNA</sequence>
<dbReference type="AlphaFoldDB" id="A0A830QSW6"/>
<dbReference type="InterPro" id="IPR016181">
    <property type="entry name" value="Acyl_CoA_acyltransferase"/>
</dbReference>
<dbReference type="Pfam" id="PF00583">
    <property type="entry name" value="Acetyltransf_1"/>
    <property type="match status" value="1"/>
</dbReference>
<name>A0A830QSW6_9FIRM</name>
<dbReference type="InterPro" id="IPR050832">
    <property type="entry name" value="Bact_Acetyltransf"/>
</dbReference>
<dbReference type="EMBL" id="AP023421">
    <property type="protein sequence ID" value="BCK85900.1"/>
    <property type="molecule type" value="Genomic_DNA"/>
</dbReference>
<geneLocation type="plasmid" evidence="4 5">
    <name>pMM59_01</name>
</geneLocation>
<keyword evidence="4" id="KW-0614">Plasmid</keyword>
<reference evidence="4" key="1">
    <citation type="submission" date="2020-09" db="EMBL/GenBank/DDBJ databases">
        <title>New species isolated from human feces.</title>
        <authorList>
            <person name="Kitahara M."/>
            <person name="Shigeno Y."/>
            <person name="Shime M."/>
            <person name="Matsumoto Y."/>
            <person name="Nakamura S."/>
            <person name="Motooka D."/>
            <person name="Fukuoka S."/>
            <person name="Nishikawa H."/>
            <person name="Benno Y."/>
        </authorList>
    </citation>
    <scope>NUCLEOTIDE SEQUENCE</scope>
    <source>
        <strain evidence="4">MM59</strain>
        <plasmid evidence="4">pMM59_01</plasmid>
    </source>
</reference>
<protein>
    <submittedName>
        <fullName evidence="4">N-acetyltransferase</fullName>
    </submittedName>
</protein>
<keyword evidence="2" id="KW-0012">Acyltransferase</keyword>
<accession>A0A830QSW6</accession>
<keyword evidence="5" id="KW-1185">Reference proteome</keyword>
<gene>
    <name evidence="4" type="ORF">MM59RIKEN_32190</name>
</gene>
<evidence type="ECO:0000256" key="1">
    <source>
        <dbReference type="ARBA" id="ARBA00022679"/>
    </source>
</evidence>
<proteinExistence type="predicted"/>
<dbReference type="RefSeq" id="WP_213543838.1">
    <property type="nucleotide sequence ID" value="NZ_AP023421.1"/>
</dbReference>
<dbReference type="CDD" id="cd04301">
    <property type="entry name" value="NAT_SF"/>
    <property type="match status" value="1"/>
</dbReference>
<evidence type="ECO:0000259" key="3">
    <source>
        <dbReference type="PROSITE" id="PS51186"/>
    </source>
</evidence>
<organism evidence="4 5">
    <name type="scientific">Pusillibacter faecalis</name>
    <dbReference type="NCBI Taxonomy" id="2714358"/>
    <lineage>
        <taxon>Bacteria</taxon>
        <taxon>Bacillati</taxon>
        <taxon>Bacillota</taxon>
        <taxon>Clostridia</taxon>
        <taxon>Eubacteriales</taxon>
        <taxon>Oscillospiraceae</taxon>
        <taxon>Pusillibacter</taxon>
    </lineage>
</organism>
<dbReference type="Proteomes" id="UP000679848">
    <property type="component" value="Plasmid pMM59_01"/>
</dbReference>
<dbReference type="InterPro" id="IPR000182">
    <property type="entry name" value="GNAT_dom"/>
</dbReference>
<evidence type="ECO:0000256" key="2">
    <source>
        <dbReference type="ARBA" id="ARBA00023315"/>
    </source>
</evidence>
<dbReference type="SUPFAM" id="SSF55729">
    <property type="entry name" value="Acyl-CoA N-acyltransferases (Nat)"/>
    <property type="match status" value="1"/>
</dbReference>
<dbReference type="PANTHER" id="PTHR43877:SF2">
    <property type="entry name" value="AMINOALKYLPHOSPHONATE N-ACETYLTRANSFERASE-RELATED"/>
    <property type="match status" value="1"/>
</dbReference>
<keyword evidence="1" id="KW-0808">Transferase</keyword>
<dbReference type="PANTHER" id="PTHR43877">
    <property type="entry name" value="AMINOALKYLPHOSPHONATE N-ACETYLTRANSFERASE-RELATED-RELATED"/>
    <property type="match status" value="1"/>
</dbReference>
<dbReference type="PROSITE" id="PS51186">
    <property type="entry name" value="GNAT"/>
    <property type="match status" value="1"/>
</dbReference>
<feature type="domain" description="N-acetyltransferase" evidence="3">
    <location>
        <begin position="3"/>
        <end position="172"/>
    </location>
</feature>
<dbReference type="KEGG" id="pfaa:MM59RIKEN_32190"/>
<dbReference type="GO" id="GO:0016747">
    <property type="term" value="F:acyltransferase activity, transferring groups other than amino-acyl groups"/>
    <property type="evidence" value="ECO:0007669"/>
    <property type="project" value="InterPro"/>
</dbReference>